<dbReference type="GO" id="GO:0004556">
    <property type="term" value="F:alpha-amylase activity"/>
    <property type="evidence" value="ECO:0007669"/>
    <property type="project" value="TreeGrafter"/>
</dbReference>
<evidence type="ECO:0000259" key="11">
    <source>
        <dbReference type="SMART" id="SM00642"/>
    </source>
</evidence>
<dbReference type="SUPFAM" id="SSF51011">
    <property type="entry name" value="Glycosyl hydrolase domain"/>
    <property type="match status" value="1"/>
</dbReference>
<evidence type="ECO:0000256" key="9">
    <source>
        <dbReference type="ARBA" id="ARBA00073730"/>
    </source>
</evidence>
<dbReference type="PANTHER" id="PTHR10357">
    <property type="entry name" value="ALPHA-AMYLASE FAMILY MEMBER"/>
    <property type="match status" value="1"/>
</dbReference>
<dbReference type="OrthoDB" id="1740265at2759"/>
<evidence type="ECO:0000256" key="3">
    <source>
        <dbReference type="ARBA" id="ARBA00012741"/>
    </source>
</evidence>
<dbReference type="GO" id="GO:0005987">
    <property type="term" value="P:sucrose catabolic process"/>
    <property type="evidence" value="ECO:0007669"/>
    <property type="project" value="TreeGrafter"/>
</dbReference>
<dbReference type="GO" id="GO:0004558">
    <property type="term" value="F:alpha-1,4-glucosidase activity"/>
    <property type="evidence" value="ECO:0007669"/>
    <property type="project" value="UniProtKB-EC"/>
</dbReference>
<evidence type="ECO:0000256" key="5">
    <source>
        <dbReference type="ARBA" id="ARBA00023242"/>
    </source>
</evidence>
<keyword evidence="4" id="KW-0378">Hydrolase</keyword>
<protein>
    <recommendedName>
        <fullName evidence="9">Alpha-glucosidase</fullName>
        <ecNumber evidence="3">3.2.1.20</ecNumber>
    </recommendedName>
    <alternativeName>
        <fullName evidence="8">Maltase</fullName>
    </alternativeName>
</protein>
<dbReference type="FunFam" id="3.20.20.80:FF:000064">
    <property type="entry name" value="Oligo-1,6-glucosidase"/>
    <property type="match status" value="1"/>
</dbReference>
<comment type="caution">
    <text evidence="13">The sequence shown here is derived from an EMBL/GenBank/DDBJ whole genome shotgun (WGS) entry which is preliminary data.</text>
</comment>
<name>A0A397HLA1_ASPTH</name>
<dbReference type="InterPro" id="IPR007219">
    <property type="entry name" value="XnlR_reg_dom"/>
</dbReference>
<keyword evidence="10" id="KW-0472">Membrane</keyword>
<dbReference type="RefSeq" id="XP_026616616.1">
    <property type="nucleotide sequence ID" value="XM_026761254.1"/>
</dbReference>
<dbReference type="Pfam" id="PF04082">
    <property type="entry name" value="Fungal_trans"/>
    <property type="match status" value="1"/>
</dbReference>
<feature type="transmembrane region" description="Helical" evidence="10">
    <location>
        <begin position="40"/>
        <end position="64"/>
    </location>
</feature>
<keyword evidence="5" id="KW-0539">Nucleus</keyword>
<dbReference type="FunFam" id="2.60.40.1180:FF:000007">
    <property type="entry name" value="Sucrose isomerase"/>
    <property type="match status" value="1"/>
</dbReference>
<dbReference type="Proteomes" id="UP000215305">
    <property type="component" value="Unassembled WGS sequence"/>
</dbReference>
<evidence type="ECO:0000256" key="1">
    <source>
        <dbReference type="ARBA" id="ARBA00001657"/>
    </source>
</evidence>
<evidence type="ECO:0000256" key="7">
    <source>
        <dbReference type="ARBA" id="ARBA00026248"/>
    </source>
</evidence>
<dbReference type="Pfam" id="PF00128">
    <property type="entry name" value="Alpha-amylase"/>
    <property type="match status" value="1"/>
</dbReference>
<dbReference type="Gene3D" id="3.20.20.80">
    <property type="entry name" value="Glycosidases"/>
    <property type="match status" value="1"/>
</dbReference>
<feature type="domain" description="Glycosyl hydrolase family 13 catalytic" evidence="11">
    <location>
        <begin position="345"/>
        <end position="763"/>
    </location>
</feature>
<proteinExistence type="inferred from homology"/>
<evidence type="ECO:0000256" key="2">
    <source>
        <dbReference type="ARBA" id="ARBA00008061"/>
    </source>
</evidence>
<dbReference type="Gene3D" id="2.60.40.1180">
    <property type="entry name" value="Golgi alpha-mannosidase II"/>
    <property type="match status" value="1"/>
</dbReference>
<dbReference type="FunFam" id="3.20.20.80:FF:000087">
    <property type="entry name" value="Oligo-1,6-glucosidase IMA1"/>
    <property type="match status" value="1"/>
</dbReference>
<dbReference type="GO" id="GO:0003677">
    <property type="term" value="F:DNA binding"/>
    <property type="evidence" value="ECO:0007669"/>
    <property type="project" value="InterPro"/>
</dbReference>
<evidence type="ECO:0000256" key="10">
    <source>
        <dbReference type="SAM" id="Phobius"/>
    </source>
</evidence>
<dbReference type="SMART" id="SM00642">
    <property type="entry name" value="Aamy"/>
    <property type="match status" value="1"/>
</dbReference>
<dbReference type="EMBL" id="NKHU02000040">
    <property type="protein sequence ID" value="RHZ62013.1"/>
    <property type="molecule type" value="Genomic_DNA"/>
</dbReference>
<organism evidence="13 14">
    <name type="scientific">Aspergillus thermomutatus</name>
    <name type="common">Neosartorya pseudofischeri</name>
    <dbReference type="NCBI Taxonomy" id="41047"/>
    <lineage>
        <taxon>Eukaryota</taxon>
        <taxon>Fungi</taxon>
        <taxon>Dikarya</taxon>
        <taxon>Ascomycota</taxon>
        <taxon>Pezizomycotina</taxon>
        <taxon>Eurotiomycetes</taxon>
        <taxon>Eurotiomycetidae</taxon>
        <taxon>Eurotiales</taxon>
        <taxon>Aspergillaceae</taxon>
        <taxon>Aspergillus</taxon>
        <taxon>Aspergillus subgen. Fumigati</taxon>
    </lineage>
</organism>
<accession>A0A397HLA1</accession>
<dbReference type="GO" id="GO:0000025">
    <property type="term" value="P:maltose catabolic process"/>
    <property type="evidence" value="ECO:0007669"/>
    <property type="project" value="TreeGrafter"/>
</dbReference>
<dbReference type="Gene3D" id="3.90.400.10">
    <property type="entry name" value="Oligo-1,6-glucosidase, Domain 2"/>
    <property type="match status" value="1"/>
</dbReference>
<dbReference type="SUPFAM" id="SSF51445">
    <property type="entry name" value="(Trans)glycosidases"/>
    <property type="match status" value="1"/>
</dbReference>
<comment type="catalytic activity">
    <reaction evidence="1">
        <text>Hydrolysis of terminal, non-reducing (1-&gt;4)-linked alpha-D-glucose residues with release of alpha-D-glucose.</text>
        <dbReference type="EC" id="3.2.1.20"/>
    </reaction>
</comment>
<dbReference type="GO" id="GO:0004574">
    <property type="term" value="F:oligo-1,6-glucosidase activity"/>
    <property type="evidence" value="ECO:0007669"/>
    <property type="project" value="TreeGrafter"/>
</dbReference>
<keyword evidence="10" id="KW-0812">Transmembrane</keyword>
<evidence type="ECO:0000256" key="6">
    <source>
        <dbReference type="ARBA" id="ARBA00023295"/>
    </source>
</evidence>
<dbReference type="GO" id="GO:0008270">
    <property type="term" value="F:zinc ion binding"/>
    <property type="evidence" value="ECO:0007669"/>
    <property type="project" value="InterPro"/>
</dbReference>
<dbReference type="EC" id="3.2.1.20" evidence="3"/>
<dbReference type="CDD" id="cd12148">
    <property type="entry name" value="fungal_TF_MHR"/>
    <property type="match status" value="1"/>
</dbReference>
<gene>
    <name evidence="13" type="ORF">CDV56_107635</name>
</gene>
<dbReference type="InterPro" id="IPR017853">
    <property type="entry name" value="GH"/>
</dbReference>
<keyword evidence="14" id="KW-1185">Reference proteome</keyword>
<dbReference type="InterPro" id="IPR006047">
    <property type="entry name" value="GH13_cat_dom"/>
</dbReference>
<dbReference type="SMART" id="SM00906">
    <property type="entry name" value="Fungal_trans"/>
    <property type="match status" value="1"/>
</dbReference>
<evidence type="ECO:0000256" key="4">
    <source>
        <dbReference type="ARBA" id="ARBA00022801"/>
    </source>
</evidence>
<evidence type="ECO:0000256" key="8">
    <source>
        <dbReference type="ARBA" id="ARBA00041343"/>
    </source>
</evidence>
<dbReference type="FunFam" id="3.90.400.10:FF:000003">
    <property type="entry name" value="Probable alpha-glucosidase (Maltase)"/>
    <property type="match status" value="1"/>
</dbReference>
<dbReference type="STRING" id="41047.A0A397HLA1"/>
<evidence type="ECO:0000313" key="14">
    <source>
        <dbReference type="Proteomes" id="UP000215305"/>
    </source>
</evidence>
<dbReference type="CDD" id="cd11333">
    <property type="entry name" value="AmyAc_SI_OligoGlu_DGase"/>
    <property type="match status" value="1"/>
</dbReference>
<keyword evidence="7" id="KW-0462">Maltose metabolism</keyword>
<dbReference type="GO" id="GO:0004575">
    <property type="term" value="F:sucrose alpha-glucosidase activity"/>
    <property type="evidence" value="ECO:0007669"/>
    <property type="project" value="TreeGrafter"/>
</dbReference>
<comment type="similarity">
    <text evidence="2">Belongs to the glycosyl hydrolase 13 family.</text>
</comment>
<evidence type="ECO:0000313" key="13">
    <source>
        <dbReference type="EMBL" id="RHZ62013.1"/>
    </source>
</evidence>
<dbReference type="InterPro" id="IPR013780">
    <property type="entry name" value="Glyco_hydro_b"/>
</dbReference>
<sequence length="904" mass="104355">MHRLEPAFADADPDAYMQTVLTLLPRILMEGIGLRTLETVVILFMYILPIGQASSAASLLAIAVRMLYSLGGNRYCVIHEAEGRHLRALFWLCYGLDKDMAIRFGHPPLMKDDDCDLQLPDNYVLSSSDHQFFIKALSSQELLFPSDIRLSLIKSKVYHLLYSDYGRGQPEARRLQYIRELDQELLDLKSSFPDSCWPDLFATENARNYTFHDLSLRGVNLHLEYYFCLGKIHGAVSACSQLSPQEWSFLPSSAELFYQESRSMLLYIYRIRDFLNWHTFWIHAQFILTAVLSLFRHLITDPNASTFGSDLQLLGNVVEIFTDLDHESRATRRTNNWWKEATVYQVYPASFKDSNGDGWGDIPGLVSKIPYLHSLGVDVVWLSPHYDSPMHDMGYDISDYEKVLPAYGTVEDVEKLIDECHQRGMKLILDLVVNHTSDEHAWFKESRSCRNNEKRDWYFWRPARYDEQGNRLPPTNYRGYFAGSTWTWDEQTQEYYLHLYAKEQPDLNWDNRATREAIYNSAIRFWLDKGVDGFRVDTVNKYSKRTDFPDAPVTDPKSYIQPAVEMWCNGPRIHEFLREMYDEALAPYGDVMTVGELANTPDPKDVLQYVGASAKQLSMVFHLDIGHIGMGSSLEDKYIFQQWKLTEMKAIVGKWQSFVEGTDGWTTAFCENHDNGRSVSRFGSDDPGFRERSAKMLALMMVTMTGTLFLYQGQEIGMINAPRDWSIDEFKDIEGLGYYREAERQAANGTDTSRPERIMDGLRILARDHARLPMQWDDSPNAGFTTGTPWMRTHDLYRDINVKKQESDPESVLSFWKTVLRLRKEYRDLFIHGAFEVVDFENLETFCFVKSREAKRALVALNFTSSPQPLTQAGMAGQMKLLVSNYPTSTLDTLQPYEGRIYIL</sequence>
<dbReference type="InterPro" id="IPR045857">
    <property type="entry name" value="O16G_dom_2"/>
</dbReference>
<dbReference type="GO" id="GO:0006351">
    <property type="term" value="P:DNA-templated transcription"/>
    <property type="evidence" value="ECO:0007669"/>
    <property type="project" value="InterPro"/>
</dbReference>
<dbReference type="VEuPathDB" id="FungiDB:CDV56_107635"/>
<reference evidence="13" key="1">
    <citation type="submission" date="2018-08" db="EMBL/GenBank/DDBJ databases">
        <title>Draft genome sequence of azole-resistant Aspergillus thermomutatus (Neosartorya pseudofischeri) strain HMR AF 39, isolated from a human nasal aspirate.</title>
        <authorList>
            <person name="Parent-Michaud M."/>
            <person name="Dufresne P.J."/>
            <person name="Fournier E."/>
            <person name="Martineau C."/>
            <person name="Moreira S."/>
            <person name="Perkins V."/>
            <person name="De Repentigny L."/>
            <person name="Dufresne S.F."/>
        </authorList>
    </citation>
    <scope>NUCLEOTIDE SEQUENCE [LARGE SCALE GENOMIC DNA]</scope>
    <source>
        <strain evidence="13">HMR AF 39</strain>
    </source>
</reference>
<dbReference type="AlphaFoldDB" id="A0A397HLA1"/>
<dbReference type="PANTHER" id="PTHR10357:SF222">
    <property type="entry name" value="MALTASE MALT (AFU_ORTHOLOGUE AFUA_8G07070)"/>
    <property type="match status" value="1"/>
</dbReference>
<keyword evidence="10" id="KW-1133">Transmembrane helix</keyword>
<keyword evidence="6" id="KW-0326">Glycosidase</keyword>
<dbReference type="GO" id="GO:0033934">
    <property type="term" value="F:glucan 1,4-alpha-maltotriohydrolase activity"/>
    <property type="evidence" value="ECO:0007669"/>
    <property type="project" value="TreeGrafter"/>
</dbReference>
<feature type="domain" description="Xylanolytic transcriptional activator regulatory" evidence="12">
    <location>
        <begin position="56"/>
        <end position="126"/>
    </location>
</feature>
<evidence type="ECO:0000259" key="12">
    <source>
        <dbReference type="SMART" id="SM00906"/>
    </source>
</evidence>
<dbReference type="GeneID" id="38129609"/>